<dbReference type="GeneID" id="36626561"/>
<accession>A0A2T3ZUG5</accession>
<reference evidence="2 3" key="1">
    <citation type="submission" date="2016-07" db="EMBL/GenBank/DDBJ databases">
        <title>Multiple horizontal gene transfer events from other fungi enriched the ability of initially mycotrophic Trichoderma (Ascomycota) to feed on dead plant biomass.</title>
        <authorList>
            <consortium name="DOE Joint Genome Institute"/>
            <person name="Aerts A."/>
            <person name="Atanasova L."/>
            <person name="Chenthamara K."/>
            <person name="Zhang J."/>
            <person name="Grujic M."/>
            <person name="Henrissat B."/>
            <person name="Kuo A."/>
            <person name="Salamov A."/>
            <person name="Lipzen A."/>
            <person name="Labutti K."/>
            <person name="Barry K."/>
            <person name="Miao Y."/>
            <person name="Rahimi M.J."/>
            <person name="Shen Q."/>
            <person name="Grigoriev I.V."/>
            <person name="Kubicek C.P."/>
            <person name="Druzhinina I.S."/>
        </authorList>
    </citation>
    <scope>NUCLEOTIDE SEQUENCE [LARGE SCALE GENOMIC DNA]</scope>
    <source>
        <strain evidence="2 3">CBS 226.95</strain>
    </source>
</reference>
<dbReference type="AlphaFoldDB" id="A0A2T3ZUG5"/>
<gene>
    <name evidence="2" type="ORF">M431DRAFT_501166</name>
</gene>
<sequence length="184" mass="19973">MKFQVISAISLLLSSAIAAPPPALRTFDVMALHSASPIHFAQMSAAKSGLYLNFPLQNATCKGESSGHATFYIANEELVLYSCEQEKQKVFVDRSGMGQGVVGFLTGSQSLPRYGETKGWRVDGDKNLFFKDAGLIACPVSLDGSWRIWLGLGFQTPGGNKGCLGMTARTLDNKNPVSCWYRQN</sequence>
<keyword evidence="1" id="KW-0732">Signal</keyword>
<evidence type="ECO:0000313" key="3">
    <source>
        <dbReference type="Proteomes" id="UP000241690"/>
    </source>
</evidence>
<feature type="chain" id="PRO_5015438754" description="Cell wall protein PhiA" evidence="1">
    <location>
        <begin position="19"/>
        <end position="184"/>
    </location>
</feature>
<dbReference type="Proteomes" id="UP000241690">
    <property type="component" value="Unassembled WGS sequence"/>
</dbReference>
<keyword evidence="3" id="KW-1185">Reference proteome</keyword>
<dbReference type="RefSeq" id="XP_024768137.1">
    <property type="nucleotide sequence ID" value="XM_024917992.1"/>
</dbReference>
<name>A0A2T3ZUG5_TRIHA</name>
<organism evidence="2 3">
    <name type="scientific">Trichoderma harzianum CBS 226.95</name>
    <dbReference type="NCBI Taxonomy" id="983964"/>
    <lineage>
        <taxon>Eukaryota</taxon>
        <taxon>Fungi</taxon>
        <taxon>Dikarya</taxon>
        <taxon>Ascomycota</taxon>
        <taxon>Pezizomycotina</taxon>
        <taxon>Sordariomycetes</taxon>
        <taxon>Hypocreomycetidae</taxon>
        <taxon>Hypocreales</taxon>
        <taxon>Hypocreaceae</taxon>
        <taxon>Trichoderma</taxon>
    </lineage>
</organism>
<dbReference type="EMBL" id="KZ679699">
    <property type="protein sequence ID" value="PTB48460.1"/>
    <property type="molecule type" value="Genomic_DNA"/>
</dbReference>
<feature type="signal peptide" evidence="1">
    <location>
        <begin position="1"/>
        <end position="18"/>
    </location>
</feature>
<evidence type="ECO:0008006" key="4">
    <source>
        <dbReference type="Google" id="ProtNLM"/>
    </source>
</evidence>
<evidence type="ECO:0000313" key="2">
    <source>
        <dbReference type="EMBL" id="PTB48460.1"/>
    </source>
</evidence>
<protein>
    <recommendedName>
        <fullName evidence="4">Cell wall protein PhiA</fullName>
    </recommendedName>
</protein>
<proteinExistence type="predicted"/>
<evidence type="ECO:0000256" key="1">
    <source>
        <dbReference type="SAM" id="SignalP"/>
    </source>
</evidence>